<dbReference type="PROSITE" id="PS00018">
    <property type="entry name" value="EF_HAND_1"/>
    <property type="match status" value="1"/>
</dbReference>
<dbReference type="SUPFAM" id="SSF54637">
    <property type="entry name" value="Thioesterase/thiol ester dehydrase-isomerase"/>
    <property type="match status" value="1"/>
</dbReference>
<evidence type="ECO:0000259" key="1">
    <source>
        <dbReference type="Pfam" id="PF20791"/>
    </source>
</evidence>
<organism evidence="2 3">
    <name type="scientific">Mizuhopecten yessoensis</name>
    <name type="common">Japanese scallop</name>
    <name type="synonym">Patinopecten yessoensis</name>
    <dbReference type="NCBI Taxonomy" id="6573"/>
    <lineage>
        <taxon>Eukaryota</taxon>
        <taxon>Metazoa</taxon>
        <taxon>Spiralia</taxon>
        <taxon>Lophotrochozoa</taxon>
        <taxon>Mollusca</taxon>
        <taxon>Bivalvia</taxon>
        <taxon>Autobranchia</taxon>
        <taxon>Pteriomorphia</taxon>
        <taxon>Pectinida</taxon>
        <taxon>Pectinoidea</taxon>
        <taxon>Pectinidae</taxon>
        <taxon>Mizuhopecten</taxon>
    </lineage>
</organism>
<name>A0A210PZJ1_MIZYE</name>
<feature type="domain" description="Acyl-ACP thioesterase-like C-terminal" evidence="1">
    <location>
        <begin position="6"/>
        <end position="39"/>
    </location>
</feature>
<dbReference type="EMBL" id="NEDP02005343">
    <property type="protein sequence ID" value="OWF41898.1"/>
    <property type="molecule type" value="Genomic_DNA"/>
</dbReference>
<dbReference type="AlphaFoldDB" id="A0A210PZJ1"/>
<keyword evidence="3" id="KW-1185">Reference proteome</keyword>
<sequence length="120" mass="13934">MIVPRQVFSHKLQTRHSDLDSNGHVGTQEYFRFCMECAINASISGFYHHFVSNISLFPILKADITFRGQSVEGKELNILTWQCEHNPAKMYFVIMRDNVRITECSFIFWENKIASVLSKS</sequence>
<evidence type="ECO:0000313" key="2">
    <source>
        <dbReference type="EMBL" id="OWF41898.1"/>
    </source>
</evidence>
<dbReference type="Pfam" id="PF20791">
    <property type="entry name" value="Acyl-ACP_TE_C"/>
    <property type="match status" value="1"/>
</dbReference>
<dbReference type="OrthoDB" id="10347564at2759"/>
<gene>
    <name evidence="2" type="ORF">KP79_PYT04632</name>
</gene>
<dbReference type="PANTHER" id="PTHR34487">
    <property type="entry name" value="ACYL-ACP THIOESTERASE"/>
    <property type="match status" value="1"/>
</dbReference>
<comment type="caution">
    <text evidence="2">The sequence shown here is derived from an EMBL/GenBank/DDBJ whole genome shotgun (WGS) entry which is preliminary data.</text>
</comment>
<reference evidence="2 3" key="1">
    <citation type="journal article" date="2017" name="Nat. Ecol. Evol.">
        <title>Scallop genome provides insights into evolution of bilaterian karyotype and development.</title>
        <authorList>
            <person name="Wang S."/>
            <person name="Zhang J."/>
            <person name="Jiao W."/>
            <person name="Li J."/>
            <person name="Xun X."/>
            <person name="Sun Y."/>
            <person name="Guo X."/>
            <person name="Huan P."/>
            <person name="Dong B."/>
            <person name="Zhang L."/>
            <person name="Hu X."/>
            <person name="Sun X."/>
            <person name="Wang J."/>
            <person name="Zhao C."/>
            <person name="Wang Y."/>
            <person name="Wang D."/>
            <person name="Huang X."/>
            <person name="Wang R."/>
            <person name="Lv J."/>
            <person name="Li Y."/>
            <person name="Zhang Z."/>
            <person name="Liu B."/>
            <person name="Lu W."/>
            <person name="Hui Y."/>
            <person name="Liang J."/>
            <person name="Zhou Z."/>
            <person name="Hou R."/>
            <person name="Li X."/>
            <person name="Liu Y."/>
            <person name="Li H."/>
            <person name="Ning X."/>
            <person name="Lin Y."/>
            <person name="Zhao L."/>
            <person name="Xing Q."/>
            <person name="Dou J."/>
            <person name="Li Y."/>
            <person name="Mao J."/>
            <person name="Guo H."/>
            <person name="Dou H."/>
            <person name="Li T."/>
            <person name="Mu C."/>
            <person name="Jiang W."/>
            <person name="Fu Q."/>
            <person name="Fu X."/>
            <person name="Miao Y."/>
            <person name="Liu J."/>
            <person name="Yu Q."/>
            <person name="Li R."/>
            <person name="Liao H."/>
            <person name="Li X."/>
            <person name="Kong Y."/>
            <person name="Jiang Z."/>
            <person name="Chourrout D."/>
            <person name="Li R."/>
            <person name="Bao Z."/>
        </authorList>
    </citation>
    <scope>NUCLEOTIDE SEQUENCE [LARGE SCALE GENOMIC DNA]</scope>
    <source>
        <strain evidence="2 3">PY_sf001</strain>
    </source>
</reference>
<accession>A0A210PZJ1</accession>
<protein>
    <recommendedName>
        <fullName evidence="1">Acyl-ACP thioesterase-like C-terminal domain-containing protein</fullName>
    </recommendedName>
</protein>
<dbReference type="InterPro" id="IPR018247">
    <property type="entry name" value="EF_Hand_1_Ca_BS"/>
</dbReference>
<proteinExistence type="predicted"/>
<dbReference type="Gene3D" id="3.10.129.10">
    <property type="entry name" value="Hotdog Thioesterase"/>
    <property type="match status" value="1"/>
</dbReference>
<dbReference type="InterPro" id="IPR049427">
    <property type="entry name" value="Acyl-ACP_TE_C"/>
</dbReference>
<evidence type="ECO:0000313" key="3">
    <source>
        <dbReference type="Proteomes" id="UP000242188"/>
    </source>
</evidence>
<dbReference type="Proteomes" id="UP000242188">
    <property type="component" value="Unassembled WGS sequence"/>
</dbReference>
<dbReference type="InterPro" id="IPR029069">
    <property type="entry name" value="HotDog_dom_sf"/>
</dbReference>
<dbReference type="PANTHER" id="PTHR34487:SF1">
    <property type="entry name" value="ACYL-ACP THIOESTERASE"/>
    <property type="match status" value="1"/>
</dbReference>